<name>A0A0H2QXL5_9AGAM</name>
<sequence>MRSRDLKSRCRSRQVWQVPVSAVQNSKDPATNFLPATSQKVRRCFEIFRLKFRRANSRRSRRKSQSAEEFRHRGHAYSHQD</sequence>
<proteinExistence type="predicted"/>
<dbReference type="AlphaFoldDB" id="A0A0H2QXL5"/>
<keyword evidence="3" id="KW-1185">Reference proteome</keyword>
<feature type="region of interest" description="Disordered" evidence="1">
    <location>
        <begin position="56"/>
        <end position="81"/>
    </location>
</feature>
<evidence type="ECO:0000256" key="1">
    <source>
        <dbReference type="SAM" id="MobiDB-lite"/>
    </source>
</evidence>
<feature type="compositionally biased region" description="Basic residues" evidence="1">
    <location>
        <begin position="72"/>
        <end position="81"/>
    </location>
</feature>
<dbReference type="InParanoid" id="A0A0H2QXL5"/>
<dbReference type="Proteomes" id="UP000053477">
    <property type="component" value="Unassembled WGS sequence"/>
</dbReference>
<protein>
    <submittedName>
        <fullName evidence="2">Uncharacterized protein</fullName>
    </submittedName>
</protein>
<evidence type="ECO:0000313" key="2">
    <source>
        <dbReference type="EMBL" id="KLO04104.1"/>
    </source>
</evidence>
<dbReference type="EMBL" id="KQ086708">
    <property type="protein sequence ID" value="KLO04104.1"/>
    <property type="molecule type" value="Genomic_DNA"/>
</dbReference>
<gene>
    <name evidence="2" type="ORF">SCHPADRAFT_911860</name>
</gene>
<reference evidence="2 3" key="1">
    <citation type="submission" date="2015-04" db="EMBL/GenBank/DDBJ databases">
        <title>Complete genome sequence of Schizopora paradoxa KUC8140, a cosmopolitan wood degrader in East Asia.</title>
        <authorList>
            <consortium name="DOE Joint Genome Institute"/>
            <person name="Min B."/>
            <person name="Park H."/>
            <person name="Jang Y."/>
            <person name="Kim J.-J."/>
            <person name="Kim K.H."/>
            <person name="Pangilinan J."/>
            <person name="Lipzen A."/>
            <person name="Riley R."/>
            <person name="Grigoriev I.V."/>
            <person name="Spatafora J.W."/>
            <person name="Choi I.-G."/>
        </authorList>
    </citation>
    <scope>NUCLEOTIDE SEQUENCE [LARGE SCALE GENOMIC DNA]</scope>
    <source>
        <strain evidence="2 3">KUC8140</strain>
    </source>
</reference>
<feature type="non-terminal residue" evidence="2">
    <location>
        <position position="81"/>
    </location>
</feature>
<evidence type="ECO:0000313" key="3">
    <source>
        <dbReference type="Proteomes" id="UP000053477"/>
    </source>
</evidence>
<accession>A0A0H2QXL5</accession>
<organism evidence="2 3">
    <name type="scientific">Schizopora paradoxa</name>
    <dbReference type="NCBI Taxonomy" id="27342"/>
    <lineage>
        <taxon>Eukaryota</taxon>
        <taxon>Fungi</taxon>
        <taxon>Dikarya</taxon>
        <taxon>Basidiomycota</taxon>
        <taxon>Agaricomycotina</taxon>
        <taxon>Agaricomycetes</taxon>
        <taxon>Hymenochaetales</taxon>
        <taxon>Schizoporaceae</taxon>
        <taxon>Schizopora</taxon>
    </lineage>
</organism>